<evidence type="ECO:0000256" key="1">
    <source>
        <dbReference type="ARBA" id="ARBA00022679"/>
    </source>
</evidence>
<dbReference type="SUPFAM" id="SSF53756">
    <property type="entry name" value="UDP-Glycosyltransferase/glycogen phosphorylase"/>
    <property type="match status" value="1"/>
</dbReference>
<dbReference type="PANTHER" id="PTHR46401">
    <property type="entry name" value="GLYCOSYLTRANSFERASE WBBK-RELATED"/>
    <property type="match status" value="1"/>
</dbReference>
<evidence type="ECO:0000313" key="3">
    <source>
        <dbReference type="EMBL" id="MBL4936337.1"/>
    </source>
</evidence>
<dbReference type="Gene3D" id="3.40.50.2000">
    <property type="entry name" value="Glycogen Phosphorylase B"/>
    <property type="match status" value="2"/>
</dbReference>
<comment type="caution">
    <text evidence="3">The sequence shown here is derived from an EMBL/GenBank/DDBJ whole genome shotgun (WGS) entry which is preliminary data.</text>
</comment>
<gene>
    <name evidence="3" type="ORF">JK636_11250</name>
</gene>
<sequence>MENKNKIIFFDYLNEGHHWFYNSNIINEINKIYNVNYITTELNNSQKDYLQAINANYTQVKSITNNKYKRIFSFISVFDKVIKLYKNKCARGIHFFTLDQIIIPLFICFYNRNIPITATLHWIPNQKLKYYMIRKFMKKNTLRILVHGEYIKKELVDRLGSEYENNVFVANYPIMEFTRKEDEEIKLLNNGKLNILYFGGTRYDKGVDILLESLKSVKSDFNLIVAGKEEYFKKEFIVEEINKLNCESILKLEYISDDEVYNYFESADIIVIPYRKIFGGQSGILTECINHNKVLIAPDLGQVGWTVKQYDLGVLYECENIKDLSIKIDNALSNYENIKDRYLKNQTIYKRESNFTTLVKSYENMLVER</sequence>
<proteinExistence type="predicted"/>
<dbReference type="PANTHER" id="PTHR46401:SF2">
    <property type="entry name" value="GLYCOSYLTRANSFERASE WBBK-RELATED"/>
    <property type="match status" value="1"/>
</dbReference>
<organism evidence="3 4">
    <name type="scientific">Clostridium rhizosphaerae</name>
    <dbReference type="NCBI Taxonomy" id="2803861"/>
    <lineage>
        <taxon>Bacteria</taxon>
        <taxon>Bacillati</taxon>
        <taxon>Bacillota</taxon>
        <taxon>Clostridia</taxon>
        <taxon>Eubacteriales</taxon>
        <taxon>Clostridiaceae</taxon>
        <taxon>Clostridium</taxon>
    </lineage>
</organism>
<keyword evidence="1" id="KW-0808">Transferase</keyword>
<dbReference type="InterPro" id="IPR001296">
    <property type="entry name" value="Glyco_trans_1"/>
</dbReference>
<dbReference type="Pfam" id="PF00534">
    <property type="entry name" value="Glycos_transf_1"/>
    <property type="match status" value="1"/>
</dbReference>
<keyword evidence="4" id="KW-1185">Reference proteome</keyword>
<evidence type="ECO:0000313" key="4">
    <source>
        <dbReference type="Proteomes" id="UP000632377"/>
    </source>
</evidence>
<name>A0ABS1TC53_9CLOT</name>
<dbReference type="RefSeq" id="WP_202749076.1">
    <property type="nucleotide sequence ID" value="NZ_JAESWC010000004.1"/>
</dbReference>
<reference evidence="3 4" key="1">
    <citation type="submission" date="2021-01" db="EMBL/GenBank/DDBJ databases">
        <title>Genome public.</title>
        <authorList>
            <person name="Liu C."/>
            <person name="Sun Q."/>
        </authorList>
    </citation>
    <scope>NUCLEOTIDE SEQUENCE [LARGE SCALE GENOMIC DNA]</scope>
    <source>
        <strain evidence="3 4">YIM B02515</strain>
    </source>
</reference>
<dbReference type="Proteomes" id="UP000632377">
    <property type="component" value="Unassembled WGS sequence"/>
</dbReference>
<evidence type="ECO:0000259" key="2">
    <source>
        <dbReference type="Pfam" id="PF00534"/>
    </source>
</evidence>
<dbReference type="EMBL" id="JAESWC010000004">
    <property type="protein sequence ID" value="MBL4936337.1"/>
    <property type="molecule type" value="Genomic_DNA"/>
</dbReference>
<protein>
    <submittedName>
        <fullName evidence="3">Glycosyltransferase</fullName>
    </submittedName>
</protein>
<feature type="domain" description="Glycosyl transferase family 1" evidence="2">
    <location>
        <begin position="179"/>
        <end position="338"/>
    </location>
</feature>
<accession>A0ABS1TC53</accession>